<dbReference type="OrthoDB" id="77798at2157"/>
<accession>D9Q0G7</accession>
<keyword evidence="5" id="KW-0067">ATP-binding</keyword>
<evidence type="ECO:0000313" key="7">
    <source>
        <dbReference type="Proteomes" id="UP000000346"/>
    </source>
</evidence>
<dbReference type="GO" id="GO:0003951">
    <property type="term" value="F:NAD+ kinase activity"/>
    <property type="evidence" value="ECO:0007669"/>
    <property type="project" value="UniProtKB-UniRule"/>
</dbReference>
<keyword evidence="7" id="KW-1185">Reference proteome</keyword>
<dbReference type="SUPFAM" id="SSF111331">
    <property type="entry name" value="NAD kinase/diacylglycerol kinase-like"/>
    <property type="match status" value="1"/>
</dbReference>
<comment type="function">
    <text evidence="5">Involved in the regulation of the intracellular balance of NAD and NADP, and is a key enzyme in the biosynthesis of NADP. Catalyzes specifically the phosphorylation on 2'-hydroxyl of the adenosine moiety of NAD to yield NADP.</text>
</comment>
<comment type="similarity">
    <text evidence="5">Belongs to the NAD kinase family.</text>
</comment>
<keyword evidence="3 5" id="KW-0521">NADP</keyword>
<dbReference type="InterPro" id="IPR017437">
    <property type="entry name" value="ATP-NAD_kinase_PpnK-typ_C"/>
</dbReference>
<dbReference type="InParanoid" id="D9Q0G7"/>
<dbReference type="eggNOG" id="arCOG01348">
    <property type="taxonomic scope" value="Archaea"/>
</dbReference>
<feature type="active site" description="Proton acceptor" evidence="5">
    <location>
        <position position="72"/>
    </location>
</feature>
<comment type="cofactor">
    <cofactor evidence="5">
        <name>a divalent metal cation</name>
        <dbReference type="ChEBI" id="CHEBI:60240"/>
    </cofactor>
</comment>
<evidence type="ECO:0000313" key="6">
    <source>
        <dbReference type="EMBL" id="ADL18805.1"/>
    </source>
</evidence>
<feature type="binding site" evidence="5">
    <location>
        <begin position="72"/>
        <end position="73"/>
    </location>
    <ligand>
        <name>NAD(+)</name>
        <dbReference type="ChEBI" id="CHEBI:57540"/>
    </ligand>
</feature>
<dbReference type="RefSeq" id="WP_013266317.1">
    <property type="nucleotide sequence ID" value="NC_014374.1"/>
</dbReference>
<dbReference type="GO" id="GO:0006741">
    <property type="term" value="P:NADP+ biosynthetic process"/>
    <property type="evidence" value="ECO:0007669"/>
    <property type="project" value="UniProtKB-UniRule"/>
</dbReference>
<dbReference type="PANTHER" id="PTHR20275">
    <property type="entry name" value="NAD KINASE"/>
    <property type="match status" value="1"/>
</dbReference>
<dbReference type="HOGENOM" id="CLU_008831_0_3_2"/>
<feature type="binding site" evidence="5">
    <location>
        <begin position="142"/>
        <end position="143"/>
    </location>
    <ligand>
        <name>NAD(+)</name>
        <dbReference type="ChEBI" id="CHEBI:57540"/>
    </ligand>
</feature>
<dbReference type="Pfam" id="PF20143">
    <property type="entry name" value="NAD_kinase_C"/>
    <property type="match status" value="1"/>
</dbReference>
<feature type="binding site" evidence="5">
    <location>
        <position position="175"/>
    </location>
    <ligand>
        <name>NAD(+)</name>
        <dbReference type="ChEBI" id="CHEBI:57540"/>
    </ligand>
</feature>
<keyword evidence="2 5" id="KW-0418">Kinase</keyword>
<sequence length="288" mass="31883">MTEREAVGIVARPSSGIAEGLALKAAEVLRQLGVEPLVEAETAAAYSNTLGKLGTFNIERDPPHKVIVIGGDGTLLRAAIRSGSNEVVFLAVRAGKRGFLLDVDESVLSERIRDFVNDKYELVLHQRIKAYVNGNQLPCAVNDVVIFTSEGSMVRLDVYHDEEKLRERVMGVDGDGLIISTTTGSTAYSLNAGGPIVDPRLDVIIITPLNPVQLFLRPVVMSRSNRLSIIMRDESGPAYLVLDGQVKVNLRPGDRVNIYPCEVPLKVARFEWWSNYYERLFARLLSYW</sequence>
<reference evidence="6 7" key="1">
    <citation type="journal article" date="2010" name="Appl. Environ. Microbiol.">
        <title>The genome sequence of the crenarchaeon Acidilobus saccharovorans supports a new order, Acidilobales, and suggests an important ecological role in terrestrial acidic hot springs.</title>
        <authorList>
            <person name="Mardanov A.V."/>
            <person name="Svetlitchnyi V.A."/>
            <person name="Beletsky A.V."/>
            <person name="Prokofeva M.I."/>
            <person name="Bonch-Osmolovskaya E.A."/>
            <person name="Ravin N.V."/>
            <person name="Skryabin K.G."/>
        </authorList>
    </citation>
    <scope>NUCLEOTIDE SEQUENCE [LARGE SCALE GENOMIC DNA]</scope>
    <source>
        <strain evidence="7">DSM 16705 / JCM 18335 / VKM B-2471 / 345-15</strain>
    </source>
</reference>
<dbReference type="Gene3D" id="3.40.50.10330">
    <property type="entry name" value="Probable inorganic polyphosphate/atp-NAD kinase, domain 1"/>
    <property type="match status" value="1"/>
</dbReference>
<dbReference type="GeneID" id="9498626"/>
<dbReference type="InterPro" id="IPR002504">
    <property type="entry name" value="NADK"/>
</dbReference>
<dbReference type="AlphaFoldDB" id="D9Q0G7"/>
<dbReference type="Proteomes" id="UP000000346">
    <property type="component" value="Chromosome"/>
</dbReference>
<dbReference type="GO" id="GO:0019674">
    <property type="term" value="P:NAD+ metabolic process"/>
    <property type="evidence" value="ECO:0007669"/>
    <property type="project" value="InterPro"/>
</dbReference>
<dbReference type="InterPro" id="IPR016064">
    <property type="entry name" value="NAD/diacylglycerol_kinase_sf"/>
</dbReference>
<name>D9Q0G7_ACIS3</name>
<dbReference type="KEGG" id="asc:ASAC_0398"/>
<dbReference type="GO" id="GO:0005524">
    <property type="term" value="F:ATP binding"/>
    <property type="evidence" value="ECO:0007669"/>
    <property type="project" value="UniProtKB-KW"/>
</dbReference>
<feature type="binding site" evidence="5">
    <location>
        <position position="77"/>
    </location>
    <ligand>
        <name>NAD(+)</name>
        <dbReference type="ChEBI" id="CHEBI:57540"/>
    </ligand>
</feature>
<dbReference type="EC" id="2.7.1.23" evidence="5"/>
<dbReference type="STRING" id="666510.ASAC_0398"/>
<dbReference type="Pfam" id="PF01513">
    <property type="entry name" value="NAD_kinase"/>
    <property type="match status" value="1"/>
</dbReference>
<dbReference type="Gene3D" id="2.60.200.30">
    <property type="entry name" value="Probable inorganic polyphosphate/atp-NAD kinase, domain 2"/>
    <property type="match status" value="1"/>
</dbReference>
<evidence type="ECO:0000256" key="2">
    <source>
        <dbReference type="ARBA" id="ARBA00022777"/>
    </source>
</evidence>
<protein>
    <recommendedName>
        <fullName evidence="5">NAD kinase</fullName>
        <ecNumber evidence="5">2.7.1.23</ecNumber>
    </recommendedName>
    <alternativeName>
        <fullName evidence="5">ATP-dependent NAD kinase</fullName>
    </alternativeName>
</protein>
<evidence type="ECO:0000256" key="3">
    <source>
        <dbReference type="ARBA" id="ARBA00022857"/>
    </source>
</evidence>
<comment type="subcellular location">
    <subcellularLocation>
        <location evidence="5">Cytoplasm</location>
    </subcellularLocation>
</comment>
<proteinExistence type="inferred from homology"/>
<dbReference type="FunCoup" id="D9Q0G7">
    <property type="interactions" value="94"/>
</dbReference>
<keyword evidence="4 5" id="KW-0520">NAD</keyword>
<keyword evidence="5" id="KW-0963">Cytoplasm</keyword>
<feature type="binding site" evidence="5">
    <location>
        <position position="245"/>
    </location>
    <ligand>
        <name>NAD(+)</name>
        <dbReference type="ChEBI" id="CHEBI:57540"/>
    </ligand>
</feature>
<dbReference type="GO" id="GO:0005737">
    <property type="term" value="C:cytoplasm"/>
    <property type="evidence" value="ECO:0007669"/>
    <property type="project" value="UniProtKB-SubCell"/>
</dbReference>
<evidence type="ECO:0000256" key="1">
    <source>
        <dbReference type="ARBA" id="ARBA00022679"/>
    </source>
</evidence>
<comment type="caution">
    <text evidence="5">Lacks conserved residue(s) required for the propagation of feature annotation.</text>
</comment>
<gene>
    <name evidence="5" type="primary">nadK</name>
    <name evidence="6" type="ordered locus">ASAC_0398</name>
</gene>
<evidence type="ECO:0000256" key="5">
    <source>
        <dbReference type="HAMAP-Rule" id="MF_00361"/>
    </source>
</evidence>
<dbReference type="EMBL" id="CP001742">
    <property type="protein sequence ID" value="ADL18805.1"/>
    <property type="molecule type" value="Genomic_DNA"/>
</dbReference>
<evidence type="ECO:0000256" key="4">
    <source>
        <dbReference type="ARBA" id="ARBA00023027"/>
    </source>
</evidence>
<organism evidence="6 7">
    <name type="scientific">Acidilobus saccharovorans (strain DSM 16705 / JCM 18335 / VKM B-2471 / 345-15)</name>
    <dbReference type="NCBI Taxonomy" id="666510"/>
    <lineage>
        <taxon>Archaea</taxon>
        <taxon>Thermoproteota</taxon>
        <taxon>Thermoprotei</taxon>
        <taxon>Acidilobales</taxon>
        <taxon>Acidilobaceae</taxon>
        <taxon>Acidilobus</taxon>
    </lineage>
</organism>
<dbReference type="InterPro" id="IPR017438">
    <property type="entry name" value="ATP-NAD_kinase_N"/>
</dbReference>
<dbReference type="GO" id="GO:0046872">
    <property type="term" value="F:metal ion binding"/>
    <property type="evidence" value="ECO:0007669"/>
    <property type="project" value="UniProtKB-UniRule"/>
</dbReference>
<keyword evidence="5" id="KW-0547">Nucleotide-binding</keyword>
<comment type="catalytic activity">
    <reaction evidence="5">
        <text>NAD(+) + ATP = ADP + NADP(+) + H(+)</text>
        <dbReference type="Rhea" id="RHEA:18629"/>
        <dbReference type="ChEBI" id="CHEBI:15378"/>
        <dbReference type="ChEBI" id="CHEBI:30616"/>
        <dbReference type="ChEBI" id="CHEBI:57540"/>
        <dbReference type="ChEBI" id="CHEBI:58349"/>
        <dbReference type="ChEBI" id="CHEBI:456216"/>
        <dbReference type="EC" id="2.7.1.23"/>
    </reaction>
</comment>
<keyword evidence="1 5" id="KW-0808">Transferase</keyword>
<dbReference type="PANTHER" id="PTHR20275:SF0">
    <property type="entry name" value="NAD KINASE"/>
    <property type="match status" value="1"/>
</dbReference>
<dbReference type="HAMAP" id="MF_00361">
    <property type="entry name" value="NAD_kinase"/>
    <property type="match status" value="1"/>
</dbReference>